<dbReference type="InterPro" id="IPR050546">
    <property type="entry name" value="Glycosyl_Hydrlase_16"/>
</dbReference>
<dbReference type="PROSITE" id="PS51762">
    <property type="entry name" value="GH16_2"/>
    <property type="match status" value="1"/>
</dbReference>
<evidence type="ECO:0000313" key="5">
    <source>
        <dbReference type="Proteomes" id="UP000219452"/>
    </source>
</evidence>
<evidence type="ECO:0000259" key="3">
    <source>
        <dbReference type="PROSITE" id="PS51762"/>
    </source>
</evidence>
<feature type="chain" id="PRO_5012425333" evidence="2">
    <location>
        <begin position="21"/>
        <end position="340"/>
    </location>
</feature>
<dbReference type="AlphaFoldDB" id="A0A286GBB9"/>
<dbReference type="EMBL" id="OCNH01000003">
    <property type="protein sequence ID" value="SOD92825.1"/>
    <property type="molecule type" value="Genomic_DNA"/>
</dbReference>
<sequence>MKFLPYYNCVPMLVSCALSALLFVGCAQNSESVQPEQSSTGSSANARARKAAVATVDNMVSVTSICGYDYTAATESSLTAAGWTKTFEDNFNVSPNNPANTNWNVWVGGSFNTELQMYTASPTNLTVTQDPNNTANSLLQIKAVKEQVTGPKYRQDVDNTLKNFDFTSARIESKPMFTPVGPNGQVRMVARIKLPSGYGMWPAFWSYGDYWPTNGEIDILEARGNEPNKYQTNYVYGTQGDQNLVTNGGTFLTTSTSLTDCWHVYELIWTRKALTFMLDGKVIDTKTGGYVSNLAGKLEKLTLNQAVGGDFFYAPTASQIPLNAGEGIMQVDWVRVYTKK</sequence>
<evidence type="ECO:0000313" key="4">
    <source>
        <dbReference type="EMBL" id="SOD92825.1"/>
    </source>
</evidence>
<proteinExistence type="inferred from homology"/>
<comment type="similarity">
    <text evidence="1">Belongs to the glycosyl hydrolase 16 family.</text>
</comment>
<keyword evidence="2" id="KW-0732">Signal</keyword>
<dbReference type="PANTHER" id="PTHR10963">
    <property type="entry name" value="GLYCOSYL HYDROLASE-RELATED"/>
    <property type="match status" value="1"/>
</dbReference>
<dbReference type="GO" id="GO:0005975">
    <property type="term" value="P:carbohydrate metabolic process"/>
    <property type="evidence" value="ECO:0007669"/>
    <property type="project" value="InterPro"/>
</dbReference>
<evidence type="ECO:0000256" key="1">
    <source>
        <dbReference type="ARBA" id="ARBA00006865"/>
    </source>
</evidence>
<dbReference type="PANTHER" id="PTHR10963:SF60">
    <property type="entry name" value="GRAM-NEGATIVE BACTERIA-BINDING PROTEIN 1-RELATED"/>
    <property type="match status" value="1"/>
</dbReference>
<dbReference type="PROSITE" id="PS51257">
    <property type="entry name" value="PROKAR_LIPOPROTEIN"/>
    <property type="match status" value="1"/>
</dbReference>
<protein>
    <submittedName>
        <fullName evidence="4">Beta-glucanase, GH16 family</fullName>
    </submittedName>
</protein>
<name>A0A286GBB9_9BACT</name>
<reference evidence="5" key="1">
    <citation type="submission" date="2017-09" db="EMBL/GenBank/DDBJ databases">
        <authorList>
            <person name="Varghese N."/>
            <person name="Submissions S."/>
        </authorList>
    </citation>
    <scope>NUCLEOTIDE SEQUENCE [LARGE SCALE GENOMIC DNA]</scope>
    <source>
        <strain evidence="5">DSM 29961</strain>
    </source>
</reference>
<dbReference type="InterPro" id="IPR000757">
    <property type="entry name" value="Beta-glucanase-like"/>
</dbReference>
<dbReference type="CDD" id="cd08023">
    <property type="entry name" value="GH16_laminarinase_like"/>
    <property type="match status" value="1"/>
</dbReference>
<gene>
    <name evidence="4" type="ORF">SAMN06269250_4203</name>
</gene>
<dbReference type="InterPro" id="IPR013320">
    <property type="entry name" value="ConA-like_dom_sf"/>
</dbReference>
<dbReference type="OrthoDB" id="9776255at2"/>
<dbReference type="GO" id="GO:0004553">
    <property type="term" value="F:hydrolase activity, hydrolyzing O-glycosyl compounds"/>
    <property type="evidence" value="ECO:0007669"/>
    <property type="project" value="InterPro"/>
</dbReference>
<organism evidence="4 5">
    <name type="scientific">Spirosoma fluviale</name>
    <dbReference type="NCBI Taxonomy" id="1597977"/>
    <lineage>
        <taxon>Bacteria</taxon>
        <taxon>Pseudomonadati</taxon>
        <taxon>Bacteroidota</taxon>
        <taxon>Cytophagia</taxon>
        <taxon>Cytophagales</taxon>
        <taxon>Cytophagaceae</taxon>
        <taxon>Spirosoma</taxon>
    </lineage>
</organism>
<dbReference type="SUPFAM" id="SSF49899">
    <property type="entry name" value="Concanavalin A-like lectins/glucanases"/>
    <property type="match status" value="1"/>
</dbReference>
<evidence type="ECO:0000256" key="2">
    <source>
        <dbReference type="SAM" id="SignalP"/>
    </source>
</evidence>
<feature type="domain" description="GH16" evidence="3">
    <location>
        <begin position="68"/>
        <end position="340"/>
    </location>
</feature>
<dbReference type="Gene3D" id="2.60.120.200">
    <property type="match status" value="1"/>
</dbReference>
<keyword evidence="5" id="KW-1185">Reference proteome</keyword>
<dbReference type="Pfam" id="PF00722">
    <property type="entry name" value="Glyco_hydro_16"/>
    <property type="match status" value="1"/>
</dbReference>
<dbReference type="Proteomes" id="UP000219452">
    <property type="component" value="Unassembled WGS sequence"/>
</dbReference>
<feature type="signal peptide" evidence="2">
    <location>
        <begin position="1"/>
        <end position="20"/>
    </location>
</feature>
<accession>A0A286GBB9</accession>